<dbReference type="EMBL" id="CP013002">
    <property type="protein sequence ID" value="ALL13585.1"/>
    <property type="molecule type" value="Genomic_DNA"/>
</dbReference>
<accession>A0A0P0NZM2</accession>
<evidence type="ECO:0000313" key="1">
    <source>
        <dbReference type="EMBL" id="ALL13585.1"/>
    </source>
</evidence>
<dbReference type="SUPFAM" id="SSF52402">
    <property type="entry name" value="Adenine nucleotide alpha hydrolases-like"/>
    <property type="match status" value="2"/>
</dbReference>
<evidence type="ECO:0000313" key="2">
    <source>
        <dbReference type="Proteomes" id="UP000056905"/>
    </source>
</evidence>
<name>A0A0P0NZM2_9CAUL</name>
<organism evidence="1 2">
    <name type="scientific">Caulobacter henricii</name>
    <dbReference type="NCBI Taxonomy" id="69395"/>
    <lineage>
        <taxon>Bacteria</taxon>
        <taxon>Pseudomonadati</taxon>
        <taxon>Pseudomonadota</taxon>
        <taxon>Alphaproteobacteria</taxon>
        <taxon>Caulobacterales</taxon>
        <taxon>Caulobacteraceae</taxon>
        <taxon>Caulobacter</taxon>
    </lineage>
</organism>
<dbReference type="AlphaFoldDB" id="A0A0P0NZM2"/>
<keyword evidence="2" id="KW-1185">Reference proteome</keyword>
<gene>
    <name evidence="1" type="ORF">AQ619_09600</name>
</gene>
<dbReference type="CDD" id="cd00293">
    <property type="entry name" value="USP-like"/>
    <property type="match status" value="1"/>
</dbReference>
<sequence length="270" mass="27871">MSWARIMAPLAGAQADRELLASAAVLAKAFEAELACVHAPADMADLMPWMGEGFMGGVQVTAMESLKEAALEGARAVGALAAEIGYGRTRVISLDSPVWAGLAMEGRLSDVIVFDNASARGKGPLAEAFQQLVADEQRPVVVARPGLKIGGVALVAWDGGKEASRAVRTALPLLQKASSVIVAGAPGASSRHFDLNRLVEFLSSRGVAATSQVLPGTGDAAGVLLGQARDIGADFLVAGAFGHPRLQEFIFGGTTRSLLNSDGPSLFLSH</sequence>
<proteinExistence type="predicted"/>
<reference evidence="1 2" key="1">
    <citation type="submission" date="2015-10" db="EMBL/GenBank/DDBJ databases">
        <title>Conservation of the essential genome among Caulobacter and Brevundimonas species.</title>
        <authorList>
            <person name="Scott D."/>
            <person name="Ely B."/>
        </authorList>
    </citation>
    <scope>NUCLEOTIDE SEQUENCE [LARGE SCALE GENOMIC DNA]</scope>
    <source>
        <strain evidence="1 2">CB4</strain>
    </source>
</reference>
<dbReference type="KEGG" id="chq:AQ619_09600"/>
<dbReference type="Proteomes" id="UP000056905">
    <property type="component" value="Chromosome"/>
</dbReference>
<dbReference type="Gene3D" id="3.40.50.12370">
    <property type="match status" value="1"/>
</dbReference>
<protein>
    <submittedName>
        <fullName evidence="1">Universal stress protein UspA</fullName>
    </submittedName>
</protein>
<dbReference type="STRING" id="69395.AQ619_09600"/>
<dbReference type="RefSeq" id="WP_062146727.1">
    <property type="nucleotide sequence ID" value="NZ_CP013002.1"/>
</dbReference>
<dbReference type="OrthoDB" id="9804721at2"/>